<comment type="caution">
    <text evidence="2">The sequence shown here is derived from an EMBL/GenBank/DDBJ whole genome shotgun (WGS) entry which is preliminary data.</text>
</comment>
<evidence type="ECO:0000313" key="2">
    <source>
        <dbReference type="EMBL" id="KAK1772441.1"/>
    </source>
</evidence>
<reference evidence="2" key="1">
    <citation type="submission" date="2023-06" db="EMBL/GenBank/DDBJ databases">
        <title>Genome-scale phylogeny and comparative genomics of the fungal order Sordariales.</title>
        <authorList>
            <consortium name="Lawrence Berkeley National Laboratory"/>
            <person name="Hensen N."/>
            <person name="Bonometti L."/>
            <person name="Westerberg I."/>
            <person name="Brannstrom I.O."/>
            <person name="Guillou S."/>
            <person name="Cros-Aarteil S."/>
            <person name="Calhoun S."/>
            <person name="Haridas S."/>
            <person name="Kuo A."/>
            <person name="Mondo S."/>
            <person name="Pangilinan J."/>
            <person name="Riley R."/>
            <person name="Labutti K."/>
            <person name="Andreopoulos B."/>
            <person name="Lipzen A."/>
            <person name="Chen C."/>
            <person name="Yanf M."/>
            <person name="Daum C."/>
            <person name="Ng V."/>
            <person name="Clum A."/>
            <person name="Steindorff A."/>
            <person name="Ohm R."/>
            <person name="Martin F."/>
            <person name="Silar P."/>
            <person name="Natvig D."/>
            <person name="Lalanne C."/>
            <person name="Gautier V."/>
            <person name="Ament-Velasquez S.L."/>
            <person name="Kruys A."/>
            <person name="Hutchinson M.I."/>
            <person name="Powell A.J."/>
            <person name="Barry K."/>
            <person name="Miller A.N."/>
            <person name="Grigoriev I.V."/>
            <person name="Debuchy R."/>
            <person name="Gladieux P."/>
            <person name="Thoren M.H."/>
            <person name="Johannesson H."/>
        </authorList>
    </citation>
    <scope>NUCLEOTIDE SEQUENCE</scope>
    <source>
        <strain evidence="2">8032-3</strain>
    </source>
</reference>
<evidence type="ECO:0000313" key="3">
    <source>
        <dbReference type="Proteomes" id="UP001244011"/>
    </source>
</evidence>
<dbReference type="AlphaFoldDB" id="A0AAJ0C9H0"/>
<protein>
    <recommendedName>
        <fullName evidence="4">Secreted protein</fullName>
    </recommendedName>
</protein>
<accession>A0AAJ0C9H0</accession>
<dbReference type="EMBL" id="MU838997">
    <property type="protein sequence ID" value="KAK1772441.1"/>
    <property type="molecule type" value="Genomic_DNA"/>
</dbReference>
<evidence type="ECO:0000256" key="1">
    <source>
        <dbReference type="SAM" id="SignalP"/>
    </source>
</evidence>
<feature type="signal peptide" evidence="1">
    <location>
        <begin position="1"/>
        <end position="20"/>
    </location>
</feature>
<name>A0AAJ0C9H0_9PEZI</name>
<dbReference type="GeneID" id="85305042"/>
<proteinExistence type="predicted"/>
<gene>
    <name evidence="2" type="ORF">QBC33DRAFT_10276</name>
</gene>
<organism evidence="2 3">
    <name type="scientific">Phialemonium atrogriseum</name>
    <dbReference type="NCBI Taxonomy" id="1093897"/>
    <lineage>
        <taxon>Eukaryota</taxon>
        <taxon>Fungi</taxon>
        <taxon>Dikarya</taxon>
        <taxon>Ascomycota</taxon>
        <taxon>Pezizomycotina</taxon>
        <taxon>Sordariomycetes</taxon>
        <taxon>Sordariomycetidae</taxon>
        <taxon>Cephalothecales</taxon>
        <taxon>Cephalothecaceae</taxon>
        <taxon>Phialemonium</taxon>
    </lineage>
</organism>
<keyword evidence="3" id="KW-1185">Reference proteome</keyword>
<sequence length="155" mass="17067">MRSVALVTHVLLLQEKPVLAHVAETEPPPAGLNCGHCGTAANDRRHACLVARQLAEVGGGRGDGRTGWRMPWETWCDDPSKYLGSRCRGSPALWRPPPQENCEAQLQLRRGAARNLHLQSGKARATLWRCTVIIRKEKLPYRSAKQGGPPAHPTQ</sequence>
<dbReference type="RefSeq" id="XP_060288654.1">
    <property type="nucleotide sequence ID" value="XM_060421855.1"/>
</dbReference>
<dbReference type="Proteomes" id="UP001244011">
    <property type="component" value="Unassembled WGS sequence"/>
</dbReference>
<feature type="chain" id="PRO_5042506721" description="Secreted protein" evidence="1">
    <location>
        <begin position="21"/>
        <end position="155"/>
    </location>
</feature>
<evidence type="ECO:0008006" key="4">
    <source>
        <dbReference type="Google" id="ProtNLM"/>
    </source>
</evidence>
<keyword evidence="1" id="KW-0732">Signal</keyword>